<evidence type="ECO:0000313" key="14">
    <source>
        <dbReference type="EMBL" id="OAG28425.1"/>
    </source>
</evidence>
<keyword evidence="4 10" id="KW-1003">Cell membrane</keyword>
<dbReference type="Gene3D" id="3.30.70.3040">
    <property type="match status" value="1"/>
</dbReference>
<evidence type="ECO:0000256" key="9">
    <source>
        <dbReference type="ARBA" id="ARBA00023306"/>
    </source>
</evidence>
<keyword evidence="9 10" id="KW-0131">Cell cycle</keyword>
<comment type="similarity">
    <text evidence="2 10">Belongs to the ABC-4 integral membrane protein family. FtsX subfamily.</text>
</comment>
<evidence type="ECO:0000256" key="3">
    <source>
        <dbReference type="ARBA" id="ARBA00021907"/>
    </source>
</evidence>
<evidence type="ECO:0000256" key="5">
    <source>
        <dbReference type="ARBA" id="ARBA00022618"/>
    </source>
</evidence>
<feature type="transmembrane region" description="Helical" evidence="11">
    <location>
        <begin position="20"/>
        <end position="43"/>
    </location>
</feature>
<dbReference type="AlphaFoldDB" id="A0A177E935"/>
<evidence type="ECO:0000256" key="1">
    <source>
        <dbReference type="ARBA" id="ARBA00004651"/>
    </source>
</evidence>
<keyword evidence="6 11" id="KW-0812">Transmembrane</keyword>
<comment type="subcellular location">
    <subcellularLocation>
        <location evidence="1">Cell membrane</location>
        <topology evidence="1">Multi-pass membrane protein</topology>
    </subcellularLocation>
</comment>
<feature type="domain" description="ABC3 transporter permease C-terminal" evidence="12">
    <location>
        <begin position="174"/>
        <end position="290"/>
    </location>
</feature>
<dbReference type="Pfam" id="PF02687">
    <property type="entry name" value="FtsX"/>
    <property type="match status" value="1"/>
</dbReference>
<dbReference type="PANTHER" id="PTHR47755:SF1">
    <property type="entry name" value="CELL DIVISION PROTEIN FTSX"/>
    <property type="match status" value="1"/>
</dbReference>
<name>A0A177E935_9BACT</name>
<feature type="transmembrane region" description="Helical" evidence="11">
    <location>
        <begin position="168"/>
        <end position="193"/>
    </location>
</feature>
<dbReference type="STRING" id="1795632.TH606_01585"/>
<sequence length="291" mass="32815">MRKLFSRAAKEFRTTPGTYIAATLIIALGLTVFSFFGLMYFNLIHFTEQIARELVLNVYLAPKTDPVITQKLINEIEKNQLVAQVSFVPSTKVLEELKHLFEDQELVKDIKPDFLPPVLLVSFKDPFLALNKLKDFSEYLSQKKGVLKVQFAQSWLVKLANIKKFLEIFSVSGLFLVGLATIFVISLVVRLSLAQRQKELEVLSLVGATPGFIQNPLIFLSGLQGLLASGISLTLVYFLKTYLDKAIKGFFPGFTGSLLFWEKWQLISLTLGVVLLCVTASYGASRRYLRY</sequence>
<evidence type="ECO:0000256" key="4">
    <source>
        <dbReference type="ARBA" id="ARBA00022475"/>
    </source>
</evidence>
<dbReference type="GO" id="GO:0005886">
    <property type="term" value="C:plasma membrane"/>
    <property type="evidence" value="ECO:0007669"/>
    <property type="project" value="UniProtKB-SubCell"/>
</dbReference>
<keyword evidence="8 10" id="KW-0472">Membrane</keyword>
<evidence type="ECO:0000256" key="10">
    <source>
        <dbReference type="PIRNR" id="PIRNR003097"/>
    </source>
</evidence>
<feature type="transmembrane region" description="Helical" evidence="11">
    <location>
        <begin position="213"/>
        <end position="239"/>
    </location>
</feature>
<dbReference type="GO" id="GO:0051301">
    <property type="term" value="P:cell division"/>
    <property type="evidence" value="ECO:0007669"/>
    <property type="project" value="UniProtKB-KW"/>
</dbReference>
<dbReference type="PIRSF" id="PIRSF003097">
    <property type="entry name" value="FtsX"/>
    <property type="match status" value="1"/>
</dbReference>
<comment type="caution">
    <text evidence="14">The sequence shown here is derived from an EMBL/GenBank/DDBJ whole genome shotgun (WGS) entry which is preliminary data.</text>
</comment>
<evidence type="ECO:0000259" key="12">
    <source>
        <dbReference type="Pfam" id="PF02687"/>
    </source>
</evidence>
<evidence type="ECO:0000256" key="2">
    <source>
        <dbReference type="ARBA" id="ARBA00007379"/>
    </source>
</evidence>
<evidence type="ECO:0000313" key="15">
    <source>
        <dbReference type="Proteomes" id="UP000076964"/>
    </source>
</evidence>
<evidence type="ECO:0000256" key="7">
    <source>
        <dbReference type="ARBA" id="ARBA00022989"/>
    </source>
</evidence>
<organism evidence="14 15">
    <name type="scientific">Thermodesulfatator autotrophicus</name>
    <dbReference type="NCBI Taxonomy" id="1795632"/>
    <lineage>
        <taxon>Bacteria</taxon>
        <taxon>Pseudomonadati</taxon>
        <taxon>Thermodesulfobacteriota</taxon>
        <taxon>Thermodesulfobacteria</taxon>
        <taxon>Thermodesulfobacteriales</taxon>
        <taxon>Thermodesulfatatoraceae</taxon>
        <taxon>Thermodesulfatator</taxon>
    </lineage>
</organism>
<reference evidence="14 15" key="1">
    <citation type="submission" date="2016-02" db="EMBL/GenBank/DDBJ databases">
        <title>Draft genome sequence of Thermodesulfatator sp. S606.</title>
        <authorList>
            <person name="Lai Q."/>
            <person name="Cao J."/>
            <person name="Dupont S."/>
            <person name="Shao Z."/>
            <person name="Jebbar M."/>
            <person name="Alain K."/>
        </authorList>
    </citation>
    <scope>NUCLEOTIDE SEQUENCE [LARGE SCALE GENOMIC DNA]</scope>
    <source>
        <strain evidence="14 15">S606</strain>
    </source>
</reference>
<dbReference type="PANTHER" id="PTHR47755">
    <property type="entry name" value="CELL DIVISION PROTEIN FTSX"/>
    <property type="match status" value="1"/>
</dbReference>
<evidence type="ECO:0000256" key="6">
    <source>
        <dbReference type="ARBA" id="ARBA00022692"/>
    </source>
</evidence>
<dbReference type="Proteomes" id="UP000076964">
    <property type="component" value="Unassembled WGS sequence"/>
</dbReference>
<gene>
    <name evidence="14" type="ORF">TH606_01585</name>
</gene>
<dbReference type="Pfam" id="PF18075">
    <property type="entry name" value="FtsX_ECD"/>
    <property type="match status" value="1"/>
</dbReference>
<dbReference type="RefSeq" id="WP_068540946.1">
    <property type="nucleotide sequence ID" value="NZ_LSFI01000005.1"/>
</dbReference>
<keyword evidence="5 10" id="KW-0132">Cell division</keyword>
<feature type="transmembrane region" description="Helical" evidence="11">
    <location>
        <begin position="267"/>
        <end position="285"/>
    </location>
</feature>
<feature type="domain" description="FtsX extracellular" evidence="13">
    <location>
        <begin position="56"/>
        <end position="149"/>
    </location>
</feature>
<keyword evidence="7 11" id="KW-1133">Transmembrane helix</keyword>
<dbReference type="InterPro" id="IPR004513">
    <property type="entry name" value="FtsX"/>
</dbReference>
<dbReference type="InterPro" id="IPR040690">
    <property type="entry name" value="FtsX_ECD"/>
</dbReference>
<accession>A0A177E935</accession>
<keyword evidence="15" id="KW-1185">Reference proteome</keyword>
<dbReference type="OrthoDB" id="9813411at2"/>
<dbReference type="EMBL" id="LSFI01000005">
    <property type="protein sequence ID" value="OAG28425.1"/>
    <property type="molecule type" value="Genomic_DNA"/>
</dbReference>
<proteinExistence type="inferred from homology"/>
<protein>
    <recommendedName>
        <fullName evidence="3 10">Cell division protein FtsX</fullName>
    </recommendedName>
</protein>
<evidence type="ECO:0000256" key="8">
    <source>
        <dbReference type="ARBA" id="ARBA00023136"/>
    </source>
</evidence>
<dbReference type="InterPro" id="IPR003838">
    <property type="entry name" value="ABC3_permease_C"/>
</dbReference>
<dbReference type="GO" id="GO:0032153">
    <property type="term" value="C:cell division site"/>
    <property type="evidence" value="ECO:0007669"/>
    <property type="project" value="TreeGrafter"/>
</dbReference>
<evidence type="ECO:0000259" key="13">
    <source>
        <dbReference type="Pfam" id="PF18075"/>
    </source>
</evidence>
<evidence type="ECO:0000256" key="11">
    <source>
        <dbReference type="SAM" id="Phobius"/>
    </source>
</evidence>